<feature type="domain" description="SHSP" evidence="5">
    <location>
        <begin position="140"/>
        <end position="246"/>
    </location>
</feature>
<organism evidence="7 8">
    <name type="scientific">Escallonia rubra</name>
    <dbReference type="NCBI Taxonomy" id="112253"/>
    <lineage>
        <taxon>Eukaryota</taxon>
        <taxon>Viridiplantae</taxon>
        <taxon>Streptophyta</taxon>
        <taxon>Embryophyta</taxon>
        <taxon>Tracheophyta</taxon>
        <taxon>Spermatophyta</taxon>
        <taxon>Magnoliopsida</taxon>
        <taxon>eudicotyledons</taxon>
        <taxon>Gunneridae</taxon>
        <taxon>Pentapetalae</taxon>
        <taxon>asterids</taxon>
        <taxon>campanulids</taxon>
        <taxon>Escalloniales</taxon>
        <taxon>Escalloniaceae</taxon>
        <taxon>Escallonia</taxon>
    </lineage>
</organism>
<dbReference type="SUPFAM" id="SSF49764">
    <property type="entry name" value="HSP20-like chaperones"/>
    <property type="match status" value="1"/>
</dbReference>
<dbReference type="PANTHER" id="PTHR46733:SF4">
    <property type="entry name" value="HEAT SHOCK PROTEIN 21, CHLOROPLASTIC"/>
    <property type="match status" value="1"/>
</dbReference>
<dbReference type="Pfam" id="PF00011">
    <property type="entry name" value="HSP20"/>
    <property type="match status" value="1"/>
</dbReference>
<dbReference type="Gene3D" id="2.60.40.790">
    <property type="match status" value="1"/>
</dbReference>
<keyword evidence="8" id="KW-1185">Reference proteome</keyword>
<dbReference type="InterPro" id="IPR002068">
    <property type="entry name" value="A-crystallin/Hsp20_dom"/>
</dbReference>
<evidence type="ECO:0000256" key="2">
    <source>
        <dbReference type="PROSITE-ProRule" id="PRU00285"/>
    </source>
</evidence>
<reference evidence="7" key="1">
    <citation type="submission" date="2022-12" db="EMBL/GenBank/DDBJ databases">
        <title>Draft genome assemblies for two species of Escallonia (Escalloniales).</title>
        <authorList>
            <person name="Chanderbali A."/>
            <person name="Dervinis C."/>
            <person name="Anghel I."/>
            <person name="Soltis D."/>
            <person name="Soltis P."/>
            <person name="Zapata F."/>
        </authorList>
    </citation>
    <scope>NUCLEOTIDE SEQUENCE</scope>
    <source>
        <strain evidence="7">UCBG92.1500</strain>
        <tissue evidence="7">Leaf</tissue>
    </source>
</reference>
<evidence type="ECO:0000256" key="4">
    <source>
        <dbReference type="SAM" id="MobiDB-lite"/>
    </source>
</evidence>
<protein>
    <recommendedName>
        <fullName evidence="9">SHSP domain-containing protein</fullName>
    </recommendedName>
</protein>
<evidence type="ECO:0000313" key="8">
    <source>
        <dbReference type="Proteomes" id="UP001187471"/>
    </source>
</evidence>
<dbReference type="InterPro" id="IPR008978">
    <property type="entry name" value="HSP20-like_chaperone"/>
</dbReference>
<dbReference type="PROSITE" id="PS01031">
    <property type="entry name" value="SHSP"/>
    <property type="match status" value="1"/>
</dbReference>
<dbReference type="AlphaFoldDB" id="A0AA88RHU2"/>
<dbReference type="PROSITE" id="PS51203">
    <property type="entry name" value="CS"/>
    <property type="match status" value="1"/>
</dbReference>
<gene>
    <name evidence="7" type="ORF">RJ640_024670</name>
</gene>
<dbReference type="InterPro" id="IPR044587">
    <property type="entry name" value="HSP21-like"/>
</dbReference>
<evidence type="ECO:0000259" key="6">
    <source>
        <dbReference type="PROSITE" id="PS51203"/>
    </source>
</evidence>
<dbReference type="Proteomes" id="UP001187471">
    <property type="component" value="Unassembled WGS sequence"/>
</dbReference>
<sequence length="246" mass="27489">MENPVARRRVHMIAAHFAANDDISATHLFPMNCSSSLNSVIWRGDNRMYFARQGSSSQACFMRQSSTEQGSYGQLGGTIKCADSSNERYSKAIAAPFFSQTASAEPSIPAPDPPRYSRPSRGLKGQKQFQVKKEIHSRESSGGQWSPRMDVAESRLNFIVTLELPGVSASDIKVEINDKRLIVKGNRLTERRKMECSSSDPIAAYQKREILHGAYEVGWQLPHNVDKENVSAEFVDGFLRINIPKH</sequence>
<accession>A0AA88RHU2</accession>
<dbReference type="InterPro" id="IPR007052">
    <property type="entry name" value="CS_dom"/>
</dbReference>
<name>A0AA88RHU2_9ASTE</name>
<dbReference type="EMBL" id="JAVXUO010001408">
    <property type="protein sequence ID" value="KAK2982610.1"/>
    <property type="molecule type" value="Genomic_DNA"/>
</dbReference>
<feature type="region of interest" description="Disordered" evidence="4">
    <location>
        <begin position="102"/>
        <end position="147"/>
    </location>
</feature>
<dbReference type="PANTHER" id="PTHR46733">
    <property type="entry name" value="26.5 KDA HEAT SHOCK PROTEIN, MITOCHONDRIAL"/>
    <property type="match status" value="1"/>
</dbReference>
<comment type="similarity">
    <text evidence="2 3">Belongs to the small heat shock protein (HSP20) family.</text>
</comment>
<evidence type="ECO:0000256" key="1">
    <source>
        <dbReference type="ARBA" id="ARBA00023016"/>
    </source>
</evidence>
<evidence type="ECO:0000313" key="7">
    <source>
        <dbReference type="EMBL" id="KAK2982610.1"/>
    </source>
</evidence>
<comment type="caution">
    <text evidence="7">The sequence shown here is derived from an EMBL/GenBank/DDBJ whole genome shotgun (WGS) entry which is preliminary data.</text>
</comment>
<keyword evidence="1" id="KW-0346">Stress response</keyword>
<evidence type="ECO:0000256" key="3">
    <source>
        <dbReference type="RuleBase" id="RU003616"/>
    </source>
</evidence>
<evidence type="ECO:0008006" key="9">
    <source>
        <dbReference type="Google" id="ProtNLM"/>
    </source>
</evidence>
<evidence type="ECO:0000259" key="5">
    <source>
        <dbReference type="PROSITE" id="PS01031"/>
    </source>
</evidence>
<dbReference type="GO" id="GO:0009408">
    <property type="term" value="P:response to heat"/>
    <property type="evidence" value="ECO:0007669"/>
    <property type="project" value="InterPro"/>
</dbReference>
<proteinExistence type="inferred from homology"/>
<dbReference type="CDD" id="cd06464">
    <property type="entry name" value="ACD_sHsps-like"/>
    <property type="match status" value="1"/>
</dbReference>
<feature type="domain" description="CS" evidence="6">
    <location>
        <begin position="144"/>
        <end position="246"/>
    </location>
</feature>